<dbReference type="EnsemblMetazoa" id="SMAR007038-RA">
    <property type="protein sequence ID" value="SMAR007038-PA"/>
    <property type="gene ID" value="SMAR007038"/>
</dbReference>
<dbReference type="EMBL" id="AFFK01020631">
    <property type="status" value="NOT_ANNOTATED_CDS"/>
    <property type="molecule type" value="Genomic_DNA"/>
</dbReference>
<dbReference type="HOGENOM" id="CLU_2127369_0_0_1"/>
<reference evidence="2" key="2">
    <citation type="submission" date="2015-02" db="UniProtKB">
        <authorList>
            <consortium name="EnsemblMetazoa"/>
        </authorList>
    </citation>
    <scope>IDENTIFICATION</scope>
</reference>
<feature type="compositionally biased region" description="Polar residues" evidence="1">
    <location>
        <begin position="19"/>
        <end position="60"/>
    </location>
</feature>
<sequence>MKKQSNEFSAIDKLRGKSQGRQNYSQNNRFPNSANYNSRPNQDPRNGNNRAYDQNKQTFTKPHRGRGRSRGNGGNKPVKTLVFLGFELNSKLMTVSLPPERIKSIQESIRKILH</sequence>
<feature type="region of interest" description="Disordered" evidence="1">
    <location>
        <begin position="1"/>
        <end position="77"/>
    </location>
</feature>
<keyword evidence="3" id="KW-1185">Reference proteome</keyword>
<dbReference type="AlphaFoldDB" id="T1J0I8"/>
<accession>T1J0I8</accession>
<protein>
    <submittedName>
        <fullName evidence="2">Uncharacterized protein</fullName>
    </submittedName>
</protein>
<evidence type="ECO:0000313" key="2">
    <source>
        <dbReference type="EnsemblMetazoa" id="SMAR007038-PA"/>
    </source>
</evidence>
<evidence type="ECO:0000256" key="1">
    <source>
        <dbReference type="SAM" id="MobiDB-lite"/>
    </source>
</evidence>
<dbReference type="Proteomes" id="UP000014500">
    <property type="component" value="Unassembled WGS sequence"/>
</dbReference>
<organism evidence="2 3">
    <name type="scientific">Strigamia maritima</name>
    <name type="common">European centipede</name>
    <name type="synonym">Geophilus maritimus</name>
    <dbReference type="NCBI Taxonomy" id="126957"/>
    <lineage>
        <taxon>Eukaryota</taxon>
        <taxon>Metazoa</taxon>
        <taxon>Ecdysozoa</taxon>
        <taxon>Arthropoda</taxon>
        <taxon>Myriapoda</taxon>
        <taxon>Chilopoda</taxon>
        <taxon>Pleurostigmophora</taxon>
        <taxon>Geophilomorpha</taxon>
        <taxon>Linotaeniidae</taxon>
        <taxon>Strigamia</taxon>
    </lineage>
</organism>
<name>T1J0I8_STRMM</name>
<reference evidence="3" key="1">
    <citation type="submission" date="2011-05" db="EMBL/GenBank/DDBJ databases">
        <authorList>
            <person name="Richards S.R."/>
            <person name="Qu J."/>
            <person name="Jiang H."/>
            <person name="Jhangiani S.N."/>
            <person name="Agravi P."/>
            <person name="Goodspeed R."/>
            <person name="Gross S."/>
            <person name="Mandapat C."/>
            <person name="Jackson L."/>
            <person name="Mathew T."/>
            <person name="Pu L."/>
            <person name="Thornton R."/>
            <person name="Saada N."/>
            <person name="Wilczek-Boney K.B."/>
            <person name="Lee S."/>
            <person name="Kovar C."/>
            <person name="Wu Y."/>
            <person name="Scherer S.E."/>
            <person name="Worley K.C."/>
            <person name="Muzny D.M."/>
            <person name="Gibbs R."/>
        </authorList>
    </citation>
    <scope>NUCLEOTIDE SEQUENCE</scope>
    <source>
        <strain evidence="3">Brora</strain>
    </source>
</reference>
<proteinExistence type="predicted"/>
<evidence type="ECO:0000313" key="3">
    <source>
        <dbReference type="Proteomes" id="UP000014500"/>
    </source>
</evidence>